<keyword evidence="2 3" id="KW-0802">TPR repeat</keyword>
<dbReference type="InterPro" id="IPR051012">
    <property type="entry name" value="CellSynth/LPSAsmb/PSIAsmb"/>
</dbReference>
<dbReference type="Gene3D" id="1.25.40.10">
    <property type="entry name" value="Tetratricopeptide repeat domain"/>
    <property type="match status" value="4"/>
</dbReference>
<dbReference type="GO" id="GO:0012505">
    <property type="term" value="C:endomembrane system"/>
    <property type="evidence" value="ECO:0007669"/>
    <property type="project" value="UniProtKB-ARBA"/>
</dbReference>
<dbReference type="InterPro" id="IPR011990">
    <property type="entry name" value="TPR-like_helical_dom_sf"/>
</dbReference>
<dbReference type="RefSeq" id="WP_056946108.1">
    <property type="nucleotide sequence ID" value="NZ_AZCV01000001.1"/>
</dbReference>
<comment type="caution">
    <text evidence="4">The sequence shown here is derived from an EMBL/GenBank/DDBJ whole genome shotgun (WGS) entry which is preliminary data.</text>
</comment>
<reference evidence="4 5" key="1">
    <citation type="journal article" date="2015" name="Genome Announc.">
        <title>Expanding the biotechnology potential of lactobacilli through comparative genomics of 213 strains and associated genera.</title>
        <authorList>
            <person name="Sun Z."/>
            <person name="Harris H.M."/>
            <person name="McCann A."/>
            <person name="Guo C."/>
            <person name="Argimon S."/>
            <person name="Zhang W."/>
            <person name="Yang X."/>
            <person name="Jeffery I.B."/>
            <person name="Cooney J.C."/>
            <person name="Kagawa T.F."/>
            <person name="Liu W."/>
            <person name="Song Y."/>
            <person name="Salvetti E."/>
            <person name="Wrobel A."/>
            <person name="Rasinkangas P."/>
            <person name="Parkhill J."/>
            <person name="Rea M.C."/>
            <person name="O'Sullivan O."/>
            <person name="Ritari J."/>
            <person name="Douillard F.P."/>
            <person name="Paul Ross R."/>
            <person name="Yang R."/>
            <person name="Briner A.E."/>
            <person name="Felis G.E."/>
            <person name="de Vos W.M."/>
            <person name="Barrangou R."/>
            <person name="Klaenhammer T.R."/>
            <person name="Caufield P.W."/>
            <person name="Cui Y."/>
            <person name="Zhang H."/>
            <person name="O'Toole P.W."/>
        </authorList>
    </citation>
    <scope>NUCLEOTIDE SEQUENCE [LARGE SCALE GENOMIC DNA]</scope>
    <source>
        <strain evidence="4 5">DSM 20534</strain>
    </source>
</reference>
<accession>A0A0R1GW82</accession>
<evidence type="ECO:0000313" key="5">
    <source>
        <dbReference type="Proteomes" id="UP000050909"/>
    </source>
</evidence>
<dbReference type="InterPro" id="IPR015374">
    <property type="entry name" value="ChAPs"/>
</dbReference>
<organism evidence="4 5">
    <name type="scientific">Amylolactobacillus amylotrophicus DSM 20534</name>
    <dbReference type="NCBI Taxonomy" id="1423722"/>
    <lineage>
        <taxon>Bacteria</taxon>
        <taxon>Bacillati</taxon>
        <taxon>Bacillota</taxon>
        <taxon>Bacilli</taxon>
        <taxon>Lactobacillales</taxon>
        <taxon>Lactobacillaceae</taxon>
        <taxon>Amylolactobacillus</taxon>
    </lineage>
</organism>
<keyword evidence="5" id="KW-1185">Reference proteome</keyword>
<dbReference type="Pfam" id="PF13414">
    <property type="entry name" value="TPR_11"/>
    <property type="match status" value="1"/>
</dbReference>
<evidence type="ECO:0000256" key="1">
    <source>
        <dbReference type="ARBA" id="ARBA00022737"/>
    </source>
</evidence>
<dbReference type="Proteomes" id="UP000050909">
    <property type="component" value="Unassembled WGS sequence"/>
</dbReference>
<dbReference type="AlphaFoldDB" id="A0A0R1GW82"/>
<keyword evidence="1" id="KW-0677">Repeat</keyword>
<dbReference type="SUPFAM" id="SSF48452">
    <property type="entry name" value="TPR-like"/>
    <property type="match status" value="2"/>
</dbReference>
<dbReference type="PANTHER" id="PTHR45586:SF1">
    <property type="entry name" value="LIPOPOLYSACCHARIDE ASSEMBLY PROTEIN B"/>
    <property type="match status" value="1"/>
</dbReference>
<dbReference type="GO" id="GO:0016192">
    <property type="term" value="P:vesicle-mediated transport"/>
    <property type="evidence" value="ECO:0007669"/>
    <property type="project" value="UniProtKB-ARBA"/>
</dbReference>
<dbReference type="Pfam" id="PF14559">
    <property type="entry name" value="TPR_19"/>
    <property type="match status" value="1"/>
</dbReference>
<feature type="repeat" description="TPR" evidence="3">
    <location>
        <begin position="204"/>
        <end position="237"/>
    </location>
</feature>
<protein>
    <submittedName>
        <fullName evidence="4">TPR repeat-containing protein</fullName>
    </submittedName>
</protein>
<dbReference type="GO" id="GO:0005737">
    <property type="term" value="C:cytoplasm"/>
    <property type="evidence" value="ECO:0007669"/>
    <property type="project" value="UniProtKB-ARBA"/>
</dbReference>
<dbReference type="EMBL" id="AZCV01000001">
    <property type="protein sequence ID" value="KRK38556.1"/>
    <property type="molecule type" value="Genomic_DNA"/>
</dbReference>
<evidence type="ECO:0000313" key="4">
    <source>
        <dbReference type="EMBL" id="KRK38556.1"/>
    </source>
</evidence>
<name>A0A0R1GW82_9LACO</name>
<dbReference type="InterPro" id="IPR019734">
    <property type="entry name" value="TPR_rpt"/>
</dbReference>
<feature type="repeat" description="TPR" evidence="3">
    <location>
        <begin position="134"/>
        <end position="167"/>
    </location>
</feature>
<sequence length="418" mass="47722">MSYAEDALQQIEQNKFTDLKKTIDLSLKNDEPEVIASLAEELTAYGFSDYAKDIYRQLIADFPQEDIFKVYLAEILVNEDQIYAGLQLLYEINPASTAYVQSLLVQADYYQSEGLVEAAEQKLLEATRLAPDEEVVWFALAELFYAIGNYNNALEYYQKLIRENIRELSGVDINRRLANTWAHIGEFERASDLIAQSNTDELDINAQYEGGLIFLQADRIKEAIEAFNSVIEVQPDYVNVYPNLALAYQQEHDNDNVLATAQIGLSYNKFDEVLYDLGSKAAANLQDYQTAIKLLEDGLAVNPDNSSLRLSLSNLYLQQGEHEKNIGLFEEIADEEIEDQAHWNLAVSYDSLDELEKARPQYLLAYRSFNDNTDFLLQVIHLFQELGDTTSLKLALNSYLKLQPEDFEMQELLQSLDE</sequence>
<dbReference type="SMART" id="SM00028">
    <property type="entry name" value="TPR"/>
    <property type="match status" value="5"/>
</dbReference>
<dbReference type="PROSITE" id="PS50005">
    <property type="entry name" value="TPR"/>
    <property type="match status" value="2"/>
</dbReference>
<evidence type="ECO:0000256" key="3">
    <source>
        <dbReference type="PROSITE-ProRule" id="PRU00339"/>
    </source>
</evidence>
<gene>
    <name evidence="4" type="ORF">FC62_GL000243</name>
</gene>
<proteinExistence type="predicted"/>
<evidence type="ECO:0000256" key="2">
    <source>
        <dbReference type="ARBA" id="ARBA00022803"/>
    </source>
</evidence>
<dbReference type="PANTHER" id="PTHR45586">
    <property type="entry name" value="TPR REPEAT-CONTAINING PROTEIN PA4667"/>
    <property type="match status" value="1"/>
</dbReference>
<dbReference type="Pfam" id="PF09295">
    <property type="entry name" value="ChAPs"/>
    <property type="match status" value="1"/>
</dbReference>
<dbReference type="GO" id="GO:0032991">
    <property type="term" value="C:protein-containing complex"/>
    <property type="evidence" value="ECO:0007669"/>
    <property type="project" value="UniProtKB-ARBA"/>
</dbReference>
<dbReference type="PATRIC" id="fig|1423722.3.peg.247"/>